<reference evidence="1 2" key="1">
    <citation type="journal article" date="2024" name="Plant Biotechnol. J.">
        <title>Genome and CRISPR/Cas9 system of a widespread forest tree (Populus alba) in the world.</title>
        <authorList>
            <person name="Liu Y.J."/>
            <person name="Jiang P.F."/>
            <person name="Han X.M."/>
            <person name="Li X.Y."/>
            <person name="Wang H.M."/>
            <person name="Wang Y.J."/>
            <person name="Wang X.X."/>
            <person name="Zeng Q.Y."/>
        </authorList>
    </citation>
    <scope>NUCLEOTIDE SEQUENCE [LARGE SCALE GENOMIC DNA]</scope>
    <source>
        <strain evidence="2">cv. PAL-ZL1</strain>
    </source>
</reference>
<organism evidence="1 2">
    <name type="scientific">Populus alba</name>
    <name type="common">White poplar</name>
    <dbReference type="NCBI Taxonomy" id="43335"/>
    <lineage>
        <taxon>Eukaryota</taxon>
        <taxon>Viridiplantae</taxon>
        <taxon>Streptophyta</taxon>
        <taxon>Embryophyta</taxon>
        <taxon>Tracheophyta</taxon>
        <taxon>Spermatophyta</taxon>
        <taxon>Magnoliopsida</taxon>
        <taxon>eudicotyledons</taxon>
        <taxon>Gunneridae</taxon>
        <taxon>Pentapetalae</taxon>
        <taxon>rosids</taxon>
        <taxon>fabids</taxon>
        <taxon>Malpighiales</taxon>
        <taxon>Salicaceae</taxon>
        <taxon>Saliceae</taxon>
        <taxon>Populus</taxon>
    </lineage>
</organism>
<gene>
    <name evidence="1" type="ORF">D5086_025879</name>
</gene>
<protein>
    <submittedName>
        <fullName evidence="1">Uncharacterized protein</fullName>
    </submittedName>
</protein>
<keyword evidence="2" id="KW-1185">Reference proteome</keyword>
<accession>A0ACC4B0C2</accession>
<dbReference type="Proteomes" id="UP000309997">
    <property type="component" value="Unassembled WGS sequence"/>
</dbReference>
<evidence type="ECO:0000313" key="1">
    <source>
        <dbReference type="EMBL" id="KAL3571975.1"/>
    </source>
</evidence>
<evidence type="ECO:0000313" key="2">
    <source>
        <dbReference type="Proteomes" id="UP000309997"/>
    </source>
</evidence>
<dbReference type="EMBL" id="RCHU02000014">
    <property type="protein sequence ID" value="KAL3571975.1"/>
    <property type="molecule type" value="Genomic_DNA"/>
</dbReference>
<sequence>MSSSLIFTDSSTASRPFPLAPFTSSFNSPLFLRHLRHLVERVLCNSNVFASFAARINRVVKRPRGHGVEIEGKRAFVTGRSNIVGMPAALLLQAIHFPARASVDSNKSLSLLLSSYITKNPGEIIKQADIIISAVGQPNMARGSWLKPGAVVIDVGINAVELSKEDTQLPMIRLASQGPAWWWLELPFSLRAELVSVPGAVFLLDYFDDKNHEQRMDTVLLAKHGWIVKDSIIWKASAEKKGSD</sequence>
<comment type="caution">
    <text evidence="1">The sequence shown here is derived from an EMBL/GenBank/DDBJ whole genome shotgun (WGS) entry which is preliminary data.</text>
</comment>
<name>A0ACC4B0C2_POPAL</name>
<proteinExistence type="predicted"/>